<proteinExistence type="predicted"/>
<dbReference type="AlphaFoldDB" id="A0A812QCJ0"/>
<keyword evidence="4" id="KW-1185">Reference proteome</keyword>
<keyword evidence="2" id="KW-1133">Transmembrane helix</keyword>
<dbReference type="OrthoDB" id="426260at2759"/>
<keyword evidence="2" id="KW-0472">Membrane</keyword>
<feature type="region of interest" description="Disordered" evidence="1">
    <location>
        <begin position="1"/>
        <end position="20"/>
    </location>
</feature>
<feature type="non-terminal residue" evidence="3">
    <location>
        <position position="1"/>
    </location>
</feature>
<evidence type="ECO:0008006" key="5">
    <source>
        <dbReference type="Google" id="ProtNLM"/>
    </source>
</evidence>
<gene>
    <name evidence="3" type="ORF">SNAT2548_LOCUS20701</name>
</gene>
<organism evidence="3 4">
    <name type="scientific">Symbiodinium natans</name>
    <dbReference type="NCBI Taxonomy" id="878477"/>
    <lineage>
        <taxon>Eukaryota</taxon>
        <taxon>Sar</taxon>
        <taxon>Alveolata</taxon>
        <taxon>Dinophyceae</taxon>
        <taxon>Suessiales</taxon>
        <taxon>Symbiodiniaceae</taxon>
        <taxon>Symbiodinium</taxon>
    </lineage>
</organism>
<name>A0A812QCJ0_9DINO</name>
<evidence type="ECO:0000256" key="1">
    <source>
        <dbReference type="SAM" id="MobiDB-lite"/>
    </source>
</evidence>
<evidence type="ECO:0000313" key="3">
    <source>
        <dbReference type="EMBL" id="CAE7379150.1"/>
    </source>
</evidence>
<sequence length="230" mass="24358">MLGSFANASGMTKCQPCGSSEQWTTSQLLTIHGEQRWIEVQAASNESLCHCAPGWFLDDGVCRLCSEGAVCAGSNDVELLPGFYSSSEDPGSVFKCHGDASRCPGGRPGTCAFGRDPSSVTCGACLSGLRPSGATCSACSGGDYAIFVLVGFLVLGGTGMYHMSVLKQNQSIVNKQSGLLNANLYLTQLVVCLQLVIVIQKIDITWDEPFVMLMQALSFLSLDSVFQSVN</sequence>
<protein>
    <recommendedName>
        <fullName evidence="5">Tyrosine-protein kinase ephrin type A/B receptor-like domain-containing protein</fullName>
    </recommendedName>
</protein>
<evidence type="ECO:0000256" key="2">
    <source>
        <dbReference type="SAM" id="Phobius"/>
    </source>
</evidence>
<keyword evidence="2" id="KW-0812">Transmembrane</keyword>
<comment type="caution">
    <text evidence="3">The sequence shown here is derived from an EMBL/GenBank/DDBJ whole genome shotgun (WGS) entry which is preliminary data.</text>
</comment>
<dbReference type="EMBL" id="CAJNDS010002219">
    <property type="protein sequence ID" value="CAE7379150.1"/>
    <property type="molecule type" value="Genomic_DNA"/>
</dbReference>
<reference evidence="3" key="1">
    <citation type="submission" date="2021-02" db="EMBL/GenBank/DDBJ databases">
        <authorList>
            <person name="Dougan E. K."/>
            <person name="Rhodes N."/>
            <person name="Thang M."/>
            <person name="Chan C."/>
        </authorList>
    </citation>
    <scope>NUCLEOTIDE SEQUENCE</scope>
</reference>
<evidence type="ECO:0000313" key="4">
    <source>
        <dbReference type="Proteomes" id="UP000604046"/>
    </source>
</evidence>
<feature type="transmembrane region" description="Helical" evidence="2">
    <location>
        <begin position="144"/>
        <end position="166"/>
    </location>
</feature>
<feature type="transmembrane region" description="Helical" evidence="2">
    <location>
        <begin position="178"/>
        <end position="198"/>
    </location>
</feature>
<dbReference type="Proteomes" id="UP000604046">
    <property type="component" value="Unassembled WGS sequence"/>
</dbReference>
<accession>A0A812QCJ0</accession>